<feature type="domain" description="C3H1-type" evidence="8">
    <location>
        <begin position="1781"/>
        <end position="1807"/>
    </location>
</feature>
<organism evidence="9 10">
    <name type="scientific">Nepenthes gracilis</name>
    <name type="common">Slender pitcher plant</name>
    <dbReference type="NCBI Taxonomy" id="150966"/>
    <lineage>
        <taxon>Eukaryota</taxon>
        <taxon>Viridiplantae</taxon>
        <taxon>Streptophyta</taxon>
        <taxon>Embryophyta</taxon>
        <taxon>Tracheophyta</taxon>
        <taxon>Spermatophyta</taxon>
        <taxon>Magnoliopsida</taxon>
        <taxon>eudicotyledons</taxon>
        <taxon>Gunneridae</taxon>
        <taxon>Pentapetalae</taxon>
        <taxon>Caryophyllales</taxon>
        <taxon>Nepenthaceae</taxon>
        <taxon>Nepenthes</taxon>
    </lineage>
</organism>
<feature type="compositionally biased region" description="Basic and acidic residues" evidence="7">
    <location>
        <begin position="8"/>
        <end position="20"/>
    </location>
</feature>
<evidence type="ECO:0000256" key="6">
    <source>
        <dbReference type="PROSITE-ProRule" id="PRU00723"/>
    </source>
</evidence>
<feature type="region of interest" description="Disordered" evidence="7">
    <location>
        <begin position="1402"/>
        <end position="1424"/>
    </location>
</feature>
<feature type="region of interest" description="Disordered" evidence="7">
    <location>
        <begin position="456"/>
        <end position="539"/>
    </location>
</feature>
<protein>
    <recommendedName>
        <fullName evidence="8">C3H1-type domain-containing protein</fullName>
    </recommendedName>
</protein>
<feature type="domain" description="C3H1-type" evidence="8">
    <location>
        <begin position="1726"/>
        <end position="1755"/>
    </location>
</feature>
<evidence type="ECO:0000256" key="1">
    <source>
        <dbReference type="ARBA" id="ARBA00022723"/>
    </source>
</evidence>
<feature type="region of interest" description="Disordered" evidence="7">
    <location>
        <begin position="1653"/>
        <end position="1672"/>
    </location>
</feature>
<feature type="zinc finger region" description="C3H1-type" evidence="6">
    <location>
        <begin position="1781"/>
        <end position="1807"/>
    </location>
</feature>
<dbReference type="GO" id="GO:0003677">
    <property type="term" value="F:DNA binding"/>
    <property type="evidence" value="ECO:0007669"/>
    <property type="project" value="UniProtKB-KW"/>
</dbReference>
<feature type="zinc finger region" description="C3H1-type" evidence="6">
    <location>
        <begin position="1808"/>
        <end position="1835"/>
    </location>
</feature>
<proteinExistence type="predicted"/>
<evidence type="ECO:0000313" key="10">
    <source>
        <dbReference type="Proteomes" id="UP001279734"/>
    </source>
</evidence>
<feature type="region of interest" description="Disordered" evidence="7">
    <location>
        <begin position="212"/>
        <end position="234"/>
    </location>
</feature>
<dbReference type="GO" id="GO:0005634">
    <property type="term" value="C:nucleus"/>
    <property type="evidence" value="ECO:0007669"/>
    <property type="project" value="TreeGrafter"/>
</dbReference>
<feature type="zinc finger region" description="C3H1-type" evidence="6">
    <location>
        <begin position="1726"/>
        <end position="1755"/>
    </location>
</feature>
<feature type="domain" description="C3H1-type" evidence="8">
    <location>
        <begin position="1808"/>
        <end position="1835"/>
    </location>
</feature>
<dbReference type="FunFam" id="4.10.1000.10:FF:000008">
    <property type="entry name" value="zinc finger CCCH domain-containing protein 3"/>
    <property type="match status" value="1"/>
</dbReference>
<evidence type="ECO:0000259" key="8">
    <source>
        <dbReference type="PROSITE" id="PS50103"/>
    </source>
</evidence>
<dbReference type="InterPro" id="IPR000571">
    <property type="entry name" value="Znf_CCCH"/>
</dbReference>
<name>A0AAD3SW46_NEPGR</name>
<dbReference type="FunFam" id="4.10.1000.10:FF:000022">
    <property type="entry name" value="Zinc finger CCCH domain-containing protein 7"/>
    <property type="match status" value="1"/>
</dbReference>
<sequence length="1992" mass="219049">MLRPVHRMGSDHEPHRRPVDMVRMSPPFVGIDRVGHEYEGNSRIREVRDDSDGAFFSNRRLMPGHDKVEWDFDYGNHQNHPQIMLRDLGLNLGRDEFFRELMLPAEEITRNGRGDLVDENARHGHSMRDVYNSPIELRGREFNHGDGSLDFYDKAKNRVSELGRCGDWDRMVENQELNRTPRKKLQKKNDFLRMQPGKISFRNRIVPNFSISKGNEPQEFTDQRTSKKREGSPVELDVSFKSNALVAKAIKAPLGSVVVCNEKSTSKDMEAKDLISEVCASMPQLPLVNDSCPKVDRGKHCGIDSSIRMKEEKQTEKEVRASNCSKEIAYLGSGNMHGSNSEACSSKTNSFCTGSASRVSLKETTSDKNDTDADFLKAPSRIVGKNEKVSLCLSSSKLMKKDSEFVNMNTLVKGSSAGSMSDKCLKRRGKVLSSASHVTGTVQNRLIAVPVKDNVNRPPNVIVRDEVDDSASGRSSISNTKRERNRIKPLPASSRQRGATIDESPVNADRSVDDPQPISNSDGVIESRNKSSSDIATENDISNCPDIVPVLVHNICLDGSPGDVIPGGVSGCSAFSSSATSTIPEVLMVASSPITGINTSLTPNNVLPNNIGLTVLDTTDVSTVPHENKASLSFDIDMIEDSSLAKFPDKGSENHANTDASCIRTGVALCSDALITIDSEELTTGSDTNTLEIIDRQPHVTVFSDVAAAVGSPNASDSTVLDSNFTSGKDYVSKNDKKRKLGAELELSGSRFDDPYMGSIHDSDITLTCSVSASDPVKVEEKIASSLSCLDGKPNLLLGNGINDNCLDDTAPVSSNVNSDSVVFSPACKKRKGLSSQSGFLSASSELCEIHVSSDAFVCNAEEPAQSIKTLPHLEEEVQMPSVDYVNSDLALFSVCSTVLPDKSVPCGTSDILHSVRDDFGDESSKPELPGSDSCPTVNQPALPYEHSPILECRLNHKEGKSSSIGAANVGNETIDVETESGTVMHAENPADDCGVKCRLNDQHCPFELQTKDFDDGLLPTDLENHNNISSMVDVPSASKCLMLSAEPIHTDGVARNMLDTYSIMFFQESLCAASPNPHMSSAVVLPHSGVSDEKLFVSGRKSNEKTLVEGADPLSSFPDSFAQTSEVNLKSDTVAAGDQHSVKTVSFPSQAVKKTQPGSNTVSRGLNKRKNQLSYFGPKVLPGQSSFVTTTSDKTTTTQILKSRTWHRTEKPPTSSPTLKSVSLTAAALKNPSYRRSTKFGNTYIRTGNNSIVRNPASSAVQDPHVLNASGHLSKSSGNYDAKLTNVSEGRIDLDDASSCLVAGGQNAPFEIPRTPPLPYSNNAVSFEDYKSSPMADPSVIAENEEAFKSSDDALKSSRKPEIDSDKNMEVDCVSNDGHLSSSNAERMVYVKPKLNQLVSASESSKHSVHSMDRAPDLSSDGYYKKSRNQLVRASSKSHIQQTVAIGDDSSNSEGYRALKCYSGRSFVKEASSKVNSKSTKPPKISLVWTLSNTQLANKGIHLSRNKGIYSSRWQKVLPNLLPWKRATYWRSSLQSVDLSNGNSLSTFSRKLLSSRKRNIIYTRSGRGFSLRRSKVVGVAGRSLKWSKSIERRSKKANKEAKLAVAAMEGRKREQNSMGGVPVAKMRSHSSRKRIFRIGSFRYRMDSSGRTLLRIPDEDPSTSAIEQQENNNRKPYVPKRLMIGNDEYVRIGNGNQLIRDPKRRKRILASEKVRWSLHTARMRFAKKQKYCQFFTRFGKCNKDEGKCPYIHDSSKIAVCTKFLNGLCSDANCKLTHEVIPERMPDCSFFLQGLCSNESCPYRHVNVNPKASICGNFLRGYCADGNECRKKHSYICPIFEATGSCPEESKCKLYHPRKVKDKNRKYLEDQKNYRGRYFGPKLVVVAEAEPLTSGKLVIQKNGDRFIQEGRYADYISLDVSDYEVEEEDIDDTSEQLSLYESDTLGSQLHDSNALIKPVRLLDKNLSPEFSPAASIRSWEPTHKVMEESANPL</sequence>
<keyword evidence="2" id="KW-0677">Repeat</keyword>
<keyword evidence="10" id="KW-1185">Reference proteome</keyword>
<accession>A0AAD3SW46</accession>
<keyword evidence="3 6" id="KW-0863">Zinc-finger</keyword>
<comment type="caution">
    <text evidence="9">The sequence shown here is derived from an EMBL/GenBank/DDBJ whole genome shotgun (WGS) entry which is preliminary data.</text>
</comment>
<evidence type="ECO:0000256" key="5">
    <source>
        <dbReference type="ARBA" id="ARBA00023125"/>
    </source>
</evidence>
<dbReference type="SMART" id="SM00356">
    <property type="entry name" value="ZnF_C3H1"/>
    <property type="match status" value="5"/>
</dbReference>
<evidence type="ECO:0000256" key="4">
    <source>
        <dbReference type="ARBA" id="ARBA00022833"/>
    </source>
</evidence>
<feature type="compositionally biased region" description="Basic and acidic residues" evidence="7">
    <location>
        <begin position="1405"/>
        <end position="1417"/>
    </location>
</feature>
<keyword evidence="4 6" id="KW-0862">Zinc</keyword>
<feature type="region of interest" description="Disordered" evidence="7">
    <location>
        <begin position="1607"/>
        <end position="1627"/>
    </location>
</feature>
<feature type="compositionally biased region" description="Basic and acidic residues" evidence="7">
    <location>
        <begin position="221"/>
        <end position="232"/>
    </location>
</feature>
<feature type="compositionally biased region" description="Polar residues" evidence="7">
    <location>
        <begin position="1662"/>
        <end position="1671"/>
    </location>
</feature>
<dbReference type="GO" id="GO:0008270">
    <property type="term" value="F:zinc ion binding"/>
    <property type="evidence" value="ECO:0007669"/>
    <property type="project" value="UniProtKB-KW"/>
</dbReference>
<keyword evidence="1 6" id="KW-0479">Metal-binding</keyword>
<evidence type="ECO:0000256" key="2">
    <source>
        <dbReference type="ARBA" id="ARBA00022737"/>
    </source>
</evidence>
<gene>
    <name evidence="9" type="ORF">Nepgr_018992</name>
</gene>
<keyword evidence="5" id="KW-0238">DNA-binding</keyword>
<dbReference type="Proteomes" id="UP001279734">
    <property type="component" value="Unassembled WGS sequence"/>
</dbReference>
<reference evidence="9" key="1">
    <citation type="submission" date="2023-05" db="EMBL/GenBank/DDBJ databases">
        <title>Nepenthes gracilis genome sequencing.</title>
        <authorList>
            <person name="Fukushima K."/>
        </authorList>
    </citation>
    <scope>NUCLEOTIDE SEQUENCE</scope>
    <source>
        <strain evidence="9">SING2019-196</strain>
    </source>
</reference>
<dbReference type="PROSITE" id="PS50103">
    <property type="entry name" value="ZF_C3H1"/>
    <property type="match status" value="3"/>
</dbReference>
<evidence type="ECO:0000313" key="9">
    <source>
        <dbReference type="EMBL" id="GMH17151.1"/>
    </source>
</evidence>
<dbReference type="Gene3D" id="4.10.1000.10">
    <property type="entry name" value="Zinc finger, CCCH-type"/>
    <property type="match status" value="2"/>
</dbReference>
<evidence type="ECO:0000256" key="3">
    <source>
        <dbReference type="ARBA" id="ARBA00022771"/>
    </source>
</evidence>
<feature type="region of interest" description="Disordered" evidence="7">
    <location>
        <begin position="1"/>
        <end position="22"/>
    </location>
</feature>
<dbReference type="PANTHER" id="PTHR46156">
    <property type="entry name" value="CCCH ZINGC FINGER"/>
    <property type="match status" value="1"/>
</dbReference>
<dbReference type="EMBL" id="BSYO01000017">
    <property type="protein sequence ID" value="GMH17151.1"/>
    <property type="molecule type" value="Genomic_DNA"/>
</dbReference>
<evidence type="ECO:0000256" key="7">
    <source>
        <dbReference type="SAM" id="MobiDB-lite"/>
    </source>
</evidence>
<dbReference type="PANTHER" id="PTHR46156:SF1">
    <property type="entry name" value="ZINC FINGER CCCH DOMAIN-CONTAINING PROTEIN 3"/>
    <property type="match status" value="1"/>
</dbReference>